<proteinExistence type="predicted"/>
<evidence type="ECO:0000313" key="4">
    <source>
        <dbReference type="Proteomes" id="UP001371391"/>
    </source>
</evidence>
<dbReference type="Gene3D" id="3.60.21.10">
    <property type="match status" value="1"/>
</dbReference>
<feature type="chain" id="PRO_5046670173" evidence="1">
    <location>
        <begin position="20"/>
        <end position="837"/>
    </location>
</feature>
<feature type="domain" description="Calcineurin-like phosphoesterase" evidence="2">
    <location>
        <begin position="161"/>
        <end position="427"/>
    </location>
</feature>
<evidence type="ECO:0000313" key="3">
    <source>
        <dbReference type="EMBL" id="MEL0655127.1"/>
    </source>
</evidence>
<accession>A0ABU9GZV9</accession>
<dbReference type="InterPro" id="IPR004843">
    <property type="entry name" value="Calcineurin-like_PHP"/>
</dbReference>
<organism evidence="3 4">
    <name type="scientific">Pseudoalteromonas issachenkonii</name>
    <dbReference type="NCBI Taxonomy" id="152297"/>
    <lineage>
        <taxon>Bacteria</taxon>
        <taxon>Pseudomonadati</taxon>
        <taxon>Pseudomonadota</taxon>
        <taxon>Gammaproteobacteria</taxon>
        <taxon>Alteromonadales</taxon>
        <taxon>Pseudoalteromonadaceae</taxon>
        <taxon>Pseudoalteromonas</taxon>
    </lineage>
</organism>
<gene>
    <name evidence="3" type="ORF">V6257_08815</name>
</gene>
<dbReference type="Proteomes" id="UP001371391">
    <property type="component" value="Unassembled WGS sequence"/>
</dbReference>
<comment type="caution">
    <text evidence="3">The sequence shown here is derived from an EMBL/GenBank/DDBJ whole genome shotgun (WGS) entry which is preliminary data.</text>
</comment>
<dbReference type="EMBL" id="JBAKAW010000007">
    <property type="protein sequence ID" value="MEL0655127.1"/>
    <property type="molecule type" value="Genomic_DNA"/>
</dbReference>
<evidence type="ECO:0000259" key="2">
    <source>
        <dbReference type="Pfam" id="PF00149"/>
    </source>
</evidence>
<dbReference type="CDD" id="cd00838">
    <property type="entry name" value="MPP_superfamily"/>
    <property type="match status" value="1"/>
</dbReference>
<keyword evidence="4" id="KW-1185">Reference proteome</keyword>
<name>A0ABU9GZV9_9GAMM</name>
<protein>
    <submittedName>
        <fullName evidence="3">Metallophosphoesterase family protein</fullName>
    </submittedName>
</protein>
<dbReference type="RefSeq" id="WP_341602374.1">
    <property type="nucleotide sequence ID" value="NZ_JBAKAW010000007.1"/>
</dbReference>
<dbReference type="InterPro" id="IPR029052">
    <property type="entry name" value="Metallo-depent_PP-like"/>
</dbReference>
<feature type="signal peptide" evidence="1">
    <location>
        <begin position="1"/>
        <end position="19"/>
    </location>
</feature>
<evidence type="ECO:0000256" key="1">
    <source>
        <dbReference type="SAM" id="SignalP"/>
    </source>
</evidence>
<dbReference type="SUPFAM" id="SSF56300">
    <property type="entry name" value="Metallo-dependent phosphatases"/>
    <property type="match status" value="1"/>
</dbReference>
<dbReference type="Pfam" id="PF00149">
    <property type="entry name" value="Metallophos"/>
    <property type="match status" value="1"/>
</dbReference>
<dbReference type="PROSITE" id="PS51257">
    <property type="entry name" value="PROKAR_LIPOPROTEIN"/>
    <property type="match status" value="1"/>
</dbReference>
<keyword evidence="1" id="KW-0732">Signal</keyword>
<reference evidence="3 4" key="1">
    <citation type="submission" date="2024-02" db="EMBL/GenBank/DDBJ databases">
        <title>Bacteria isolated from the canopy kelp, Nereocystis luetkeana.</title>
        <authorList>
            <person name="Pfister C.A."/>
            <person name="Younker I.T."/>
            <person name="Light S.H."/>
        </authorList>
    </citation>
    <scope>NUCLEOTIDE SEQUENCE [LARGE SCALE GENOMIC DNA]</scope>
    <source>
        <strain evidence="3 4">TI.1.03</strain>
    </source>
</reference>
<sequence>MKALSKTALIVVISNALFACGSDNSDSTKSTEQVVNESTETTTVTQGANKLAENNSDNVWRFAVIPDTQGRDDDDYKQTITHTYEGITLSVDIGYDVNNDDIFDGEGWKIDVSDPYNAIFVDENGEPLATGDVPVEVASSERSDTPYDFKHLPALLVDPIVSKIKEEGVSVVLAVGDMTDVRTENEYVEWMNKVGTPLTEAGMTVLPVRGNHEIVDGYDWLSWFTTSVDTTDNRSVNNMDNGIDAYTDADSQEFDQGYNLYQQYPGKLLSKGLESGEIVGYEGIEDLMYYTVQNNTLFIAIDFYASDLVSVNYEGTWLLIYDWLKNVLETKGTTVDHIVMFGHEALSTKKRPSVYNYDEYFDYISSLKSDGTSGDEDETEPGILGLDTGQLGYLQLQDESSPGLMDNVLNLLSEYKVNYIAGHDHQYSRSLIHPDNSNPSVGFTQIVAGNASWKAYNNRYGIHDKYETGLAQDNFAQVGDYEGTNSQYTKDLTKYEKSNKISFVIVEVNGRQITFKNYYAPVNFSEADMNMGTYWDEPQNAWVQYDVDSTGTTIEEIIPIEWNVGDSASYTSDALQRVVSPYESYWATTKTPDEAGYIGTQAAILDGFNLTYNSVEVLTTDTQDKKQVGVDANYQDDLGTGKGEYTIFADAYSIPREEQAMNELLSLSWFTDEDATTVSDILYINGNLNQDGSYKNTNGFVQTSSPSELFFDKDAVETDNPTNVIRDGVVTAEDDADAMTIAITAPEGVDLSTLTIGRYNEETGVWDAFLDENCFTATSYSDDFSVMFQSGAGSAPSDVSSSCGTYLWGYNHNNNSVWGFTHKDGRFALVLKVDNAG</sequence>